<dbReference type="GO" id="GO:0033699">
    <property type="term" value="F:DNA 5'-adenosine monophosphate hydrolase activity"/>
    <property type="evidence" value="ECO:0007669"/>
    <property type="project" value="TreeGrafter"/>
</dbReference>
<evidence type="ECO:0000256" key="2">
    <source>
        <dbReference type="PROSITE-ProRule" id="PRU00042"/>
    </source>
</evidence>
<dbReference type="Gene3D" id="3.30.428.10">
    <property type="entry name" value="HIT-like"/>
    <property type="match status" value="1"/>
</dbReference>
<evidence type="ECO:0000256" key="3">
    <source>
        <dbReference type="SAM" id="Coils"/>
    </source>
</evidence>
<evidence type="ECO:0000256" key="1">
    <source>
        <dbReference type="ARBA" id="ARBA00022801"/>
    </source>
</evidence>
<dbReference type="GO" id="GO:0000012">
    <property type="term" value="P:single strand break repair"/>
    <property type="evidence" value="ECO:0007669"/>
    <property type="project" value="TreeGrafter"/>
</dbReference>
<sequence length="301" mass="34724">MAANRDDWDLVLRNYAVRARPEEISPNVCLCHTDTSIVIHDRYPKSIYHFLVLPRPIPGFIDVDELTDLRTLFKCGREKAKKVLDGLAEEAAKLKKEMEENMLQHNKFKWDIWIGFHPVPSLKHLHLHVMSADLCSDAMKIKKHYNSFHPQRGFFLHLHEVLSWFEAEPSFYARKIQLKPSTYEPLLKHDLECFHCNEEFKTMPKLKEHLQEEWDTIAARERPIWARKKAARKRAEEKKQAAEKARAHGADEGHGNDKGEGASKKRASQSDDDAEPNTKRARTSESLPEDEAGGSATEPET</sequence>
<dbReference type="EMBL" id="BPQB01000005">
    <property type="protein sequence ID" value="GJE86923.1"/>
    <property type="molecule type" value="Genomic_DNA"/>
</dbReference>
<keyword evidence="7" id="KW-1185">Reference proteome</keyword>
<dbReference type="GO" id="GO:0008270">
    <property type="term" value="F:zinc ion binding"/>
    <property type="evidence" value="ECO:0007669"/>
    <property type="project" value="UniProtKB-KW"/>
</dbReference>
<dbReference type="Proteomes" id="UP000703269">
    <property type="component" value="Unassembled WGS sequence"/>
</dbReference>
<dbReference type="Pfam" id="PF11969">
    <property type="entry name" value="DcpS_C"/>
    <property type="match status" value="1"/>
</dbReference>
<dbReference type="GO" id="GO:0005634">
    <property type="term" value="C:nucleus"/>
    <property type="evidence" value="ECO:0007669"/>
    <property type="project" value="TreeGrafter"/>
</dbReference>
<dbReference type="Pfam" id="PF16278">
    <property type="entry name" value="zf-C2HE"/>
    <property type="match status" value="1"/>
</dbReference>
<dbReference type="GO" id="GO:1990165">
    <property type="term" value="F:single-strand break-containing DNA binding"/>
    <property type="evidence" value="ECO:0007669"/>
    <property type="project" value="TreeGrafter"/>
</dbReference>
<feature type="domain" description="C2H2-type" evidence="5">
    <location>
        <begin position="191"/>
        <end position="223"/>
    </location>
</feature>
<accession>A0A9P3LAE9</accession>
<dbReference type="InterPro" id="IPR036265">
    <property type="entry name" value="HIT-like_sf"/>
</dbReference>
<protein>
    <submittedName>
        <fullName evidence="6">HIT-like domain-containing protein</fullName>
    </submittedName>
</protein>
<keyword evidence="2" id="KW-0862">Zinc</keyword>
<evidence type="ECO:0000313" key="7">
    <source>
        <dbReference type="Proteomes" id="UP000703269"/>
    </source>
</evidence>
<dbReference type="InterPro" id="IPR013087">
    <property type="entry name" value="Znf_C2H2_type"/>
</dbReference>
<dbReference type="InterPro" id="IPR032566">
    <property type="entry name" value="Znf-C2HE"/>
</dbReference>
<comment type="caution">
    <text evidence="6">The sequence shown here is derived from an EMBL/GenBank/DDBJ whole genome shotgun (WGS) entry which is preliminary data.</text>
</comment>
<keyword evidence="3" id="KW-0175">Coiled coil</keyword>
<dbReference type="SUPFAM" id="SSF54197">
    <property type="entry name" value="HIT-like"/>
    <property type="match status" value="1"/>
</dbReference>
<proteinExistence type="predicted"/>
<evidence type="ECO:0000256" key="4">
    <source>
        <dbReference type="SAM" id="MobiDB-lite"/>
    </source>
</evidence>
<gene>
    <name evidence="6" type="ORF">PsYK624_030060</name>
</gene>
<organism evidence="6 7">
    <name type="scientific">Phanerochaete sordida</name>
    <dbReference type="NCBI Taxonomy" id="48140"/>
    <lineage>
        <taxon>Eukaryota</taxon>
        <taxon>Fungi</taxon>
        <taxon>Dikarya</taxon>
        <taxon>Basidiomycota</taxon>
        <taxon>Agaricomycotina</taxon>
        <taxon>Agaricomycetes</taxon>
        <taxon>Polyporales</taxon>
        <taxon>Phanerochaetaceae</taxon>
        <taxon>Phanerochaete</taxon>
    </lineage>
</organism>
<dbReference type="GO" id="GO:0003725">
    <property type="term" value="F:double-stranded RNA binding"/>
    <property type="evidence" value="ECO:0007669"/>
    <property type="project" value="TreeGrafter"/>
</dbReference>
<dbReference type="AlphaFoldDB" id="A0A9P3LAE9"/>
<name>A0A9P3LAE9_9APHY</name>
<dbReference type="OrthoDB" id="3512845at2759"/>
<feature type="compositionally biased region" description="Basic and acidic residues" evidence="4">
    <location>
        <begin position="233"/>
        <end position="263"/>
    </location>
</feature>
<dbReference type="GO" id="GO:0003697">
    <property type="term" value="F:single-stranded DNA binding"/>
    <property type="evidence" value="ECO:0007669"/>
    <property type="project" value="TreeGrafter"/>
</dbReference>
<dbReference type="GO" id="GO:0030983">
    <property type="term" value="F:mismatched DNA binding"/>
    <property type="evidence" value="ECO:0007669"/>
    <property type="project" value="TreeGrafter"/>
</dbReference>
<evidence type="ECO:0000313" key="6">
    <source>
        <dbReference type="EMBL" id="GJE86923.1"/>
    </source>
</evidence>
<keyword evidence="2" id="KW-0479">Metal-binding</keyword>
<feature type="coiled-coil region" evidence="3">
    <location>
        <begin position="77"/>
        <end position="104"/>
    </location>
</feature>
<reference evidence="6 7" key="1">
    <citation type="submission" date="2021-08" db="EMBL/GenBank/DDBJ databases">
        <title>Draft Genome Sequence of Phanerochaete sordida strain YK-624.</title>
        <authorList>
            <person name="Mori T."/>
            <person name="Dohra H."/>
            <person name="Suzuki T."/>
            <person name="Kawagishi H."/>
            <person name="Hirai H."/>
        </authorList>
    </citation>
    <scope>NUCLEOTIDE SEQUENCE [LARGE SCALE GENOMIC DNA]</scope>
    <source>
        <strain evidence="6 7">YK-624</strain>
    </source>
</reference>
<evidence type="ECO:0000259" key="5">
    <source>
        <dbReference type="PROSITE" id="PS50157"/>
    </source>
</evidence>
<dbReference type="PROSITE" id="PS50157">
    <property type="entry name" value="ZINC_FINGER_C2H2_2"/>
    <property type="match status" value="1"/>
</dbReference>
<dbReference type="PANTHER" id="PTHR12486:SF4">
    <property type="entry name" value="APRATAXIN"/>
    <property type="match status" value="1"/>
</dbReference>
<dbReference type="PANTHER" id="PTHR12486">
    <property type="entry name" value="APRATAXIN-RELATED"/>
    <property type="match status" value="1"/>
</dbReference>
<feature type="region of interest" description="Disordered" evidence="4">
    <location>
        <begin position="228"/>
        <end position="301"/>
    </location>
</feature>
<keyword evidence="1" id="KW-0378">Hydrolase</keyword>
<keyword evidence="2" id="KW-0863">Zinc-finger</keyword>